<gene>
    <name evidence="1" type="ORF">GSF22_07650</name>
</gene>
<dbReference type="RefSeq" id="WP_208812289.1">
    <property type="nucleotide sequence ID" value="NZ_WVUH01000041.1"/>
</dbReference>
<dbReference type="Proteomes" id="UP000823521">
    <property type="component" value="Unassembled WGS sequence"/>
</dbReference>
<name>A0ABS3VMY0_MICEH</name>
<evidence type="ECO:0000313" key="1">
    <source>
        <dbReference type="EMBL" id="MBO4205880.1"/>
    </source>
</evidence>
<protein>
    <submittedName>
        <fullName evidence="1">Uncharacterized protein</fullName>
    </submittedName>
</protein>
<sequence>MEDRPELPALPGFAADEGPVQAGAWLFGVVRLAAPGPQGRLRVPPAHQVPGPRHPVASREAARQSIAPTSTAADRPALVTAFPGVRSDTLVYVKRETLVALLSGAGEAYEACRTALGAGAEFDIDNGLIPASQLAATYCLRNEITQEAGIPTLGFARAVEHLRKAGDHALRLGSVRVQDSPYYFLLFLSVDASSVVECIGVSTAPRPKAG</sequence>
<accession>A0ABS3VMY0</accession>
<comment type="caution">
    <text evidence="1">The sequence shown here is derived from an EMBL/GenBank/DDBJ whole genome shotgun (WGS) entry which is preliminary data.</text>
</comment>
<organism evidence="1 2">
    <name type="scientific">Micromonospora echinofusca</name>
    <dbReference type="NCBI Taxonomy" id="47858"/>
    <lineage>
        <taxon>Bacteria</taxon>
        <taxon>Bacillati</taxon>
        <taxon>Actinomycetota</taxon>
        <taxon>Actinomycetes</taxon>
        <taxon>Micromonosporales</taxon>
        <taxon>Micromonosporaceae</taxon>
        <taxon>Micromonospora</taxon>
    </lineage>
</organism>
<dbReference type="EMBL" id="WVUH01000041">
    <property type="protein sequence ID" value="MBO4205880.1"/>
    <property type="molecule type" value="Genomic_DNA"/>
</dbReference>
<proteinExistence type="predicted"/>
<reference evidence="1 2" key="1">
    <citation type="submission" date="2019-12" db="EMBL/GenBank/DDBJ databases">
        <title>Whole genome sequencing of endophytic Actinobacterium Micromonospora sp. MPMI6T.</title>
        <authorList>
            <person name="Evv R."/>
            <person name="Podile A.R."/>
        </authorList>
    </citation>
    <scope>NUCLEOTIDE SEQUENCE [LARGE SCALE GENOMIC DNA]</scope>
    <source>
        <strain evidence="1 2">MPMI6</strain>
    </source>
</reference>
<evidence type="ECO:0000313" key="2">
    <source>
        <dbReference type="Proteomes" id="UP000823521"/>
    </source>
</evidence>
<keyword evidence="2" id="KW-1185">Reference proteome</keyword>